<sequence length="834" mass="88670">MPDRTTVTHQAAVAQEGDSTDAADVAERTGAGGPRWRPARVEDAPLVTGQGRFLDDLDPLPGTLTAAIVRSPHPHARIRSVDLSRARRHPGVTAVIGPDEVLAALRPFPLSVTTRMPYFPTGTDKVRYVGEPVAVVVASDRFVAEDAAELVSVEYELLDPVVGVRTALAEDATLLHEDNGSNVATDRTFSFGEVDRAFADAAHVVVGEYDFPRYSSVPMECYSVIANWTEDSAGPSIEAWANFHGPFTMMPVMAGALGIPASRVRLHVPADIGGSFGIKAGIYPYVVLMALASKHARTPVRWSEDRVEHLLASSSGSDRMMRFEAAVDANGTVTALRTDLVDNVGAYMRPPEPSTLYRCYGNITGAYRIPAVAIRARAVVTNTMPTGLNRGFGGQQLYFGLERLMDDVAAQTGLDPVDLRCRNLVPADAFPYETPTGGVYDSGDYQKAVALAVDNADMPELRRRQAEARERGELYGIGIALVVDPSGTNIGYVGLATPAEQRKPGRDKSGSTEHVRVSVDMQGTVTVMLGSVPQGQGHATTARQVAAKRLGLPEESVRVVIDMDTATTPWTVTSGSYSSRFAPLVTSAVVQACDRIAETIKAAGSVLLEAAPEQLELAEGTVRVIGDPSRAAQFRHAAGVVHWDPAALPEGTSARLYEEAAFTPNAKAATRDEKINSSLCYGFVAEVVALRIDPETLEITLDRVSSVHDAGTVLNQTLLDGQVYGALVHALGGAMFEEFTYSEGGQPTSATFLDYLCPTSAEAGFPLVTDHVVSPSPLTPLGAKGCGEGSSMSFPAALANAVTDALSPHGLQINSLPVHGNLLHDLLDGARRPA</sequence>
<dbReference type="PANTHER" id="PTHR11908:SF132">
    <property type="entry name" value="ALDEHYDE OXIDASE 1-RELATED"/>
    <property type="match status" value="1"/>
</dbReference>
<evidence type="ECO:0000256" key="2">
    <source>
        <dbReference type="ARBA" id="ARBA00023002"/>
    </source>
</evidence>
<accession>A0A1I2I3T4</accession>
<organism evidence="5 6">
    <name type="scientific">Blastococcus tunisiensis</name>
    <dbReference type="NCBI Taxonomy" id="1798228"/>
    <lineage>
        <taxon>Bacteria</taxon>
        <taxon>Bacillati</taxon>
        <taxon>Actinomycetota</taxon>
        <taxon>Actinomycetes</taxon>
        <taxon>Geodermatophilales</taxon>
        <taxon>Geodermatophilaceae</taxon>
        <taxon>Blastococcus</taxon>
    </lineage>
</organism>
<evidence type="ECO:0000256" key="1">
    <source>
        <dbReference type="ARBA" id="ARBA00022505"/>
    </source>
</evidence>
<dbReference type="InterPro" id="IPR046867">
    <property type="entry name" value="AldOxase/xan_DH_MoCoBD2"/>
</dbReference>
<keyword evidence="1" id="KW-0500">Molybdenum</keyword>
<name>A0A1I2I3T4_9ACTN</name>
<dbReference type="Gene3D" id="3.90.1170.50">
    <property type="entry name" value="Aldehyde oxidase/xanthine dehydrogenase, a/b hammerhead"/>
    <property type="match status" value="1"/>
</dbReference>
<dbReference type="InterPro" id="IPR008274">
    <property type="entry name" value="AldOxase/xan_DH_MoCoBD1"/>
</dbReference>
<dbReference type="PANTHER" id="PTHR11908">
    <property type="entry name" value="XANTHINE DEHYDROGENASE"/>
    <property type="match status" value="1"/>
</dbReference>
<proteinExistence type="predicted"/>
<dbReference type="InterPro" id="IPR036856">
    <property type="entry name" value="Ald_Oxase/Xan_DH_a/b_sf"/>
</dbReference>
<dbReference type="SUPFAM" id="SSF56003">
    <property type="entry name" value="Molybdenum cofactor-binding domain"/>
    <property type="match status" value="1"/>
</dbReference>
<dbReference type="Pfam" id="PF01315">
    <property type="entry name" value="Ald_Xan_dh_C"/>
    <property type="match status" value="1"/>
</dbReference>
<feature type="domain" description="Aldehyde oxidase/xanthine dehydrogenase a/b hammerhead" evidence="4">
    <location>
        <begin position="48"/>
        <end position="159"/>
    </location>
</feature>
<evidence type="ECO:0000259" key="4">
    <source>
        <dbReference type="SMART" id="SM01008"/>
    </source>
</evidence>
<dbReference type="InterPro" id="IPR000674">
    <property type="entry name" value="Ald_Oxase/Xan_DH_a/b"/>
</dbReference>
<protein>
    <submittedName>
        <fullName evidence="5">2-furoyl-CoA dehydrogenase large subunit</fullName>
    </submittedName>
</protein>
<evidence type="ECO:0000313" key="6">
    <source>
        <dbReference type="Proteomes" id="UP000198589"/>
    </source>
</evidence>
<dbReference type="GO" id="GO:0005506">
    <property type="term" value="F:iron ion binding"/>
    <property type="evidence" value="ECO:0007669"/>
    <property type="project" value="InterPro"/>
</dbReference>
<feature type="region of interest" description="Disordered" evidence="3">
    <location>
        <begin position="1"/>
        <end position="38"/>
    </location>
</feature>
<dbReference type="Gene3D" id="3.30.365.10">
    <property type="entry name" value="Aldehyde oxidase/xanthine dehydrogenase, molybdopterin binding domain"/>
    <property type="match status" value="4"/>
</dbReference>
<dbReference type="Proteomes" id="UP000198589">
    <property type="component" value="Unassembled WGS sequence"/>
</dbReference>
<dbReference type="AlphaFoldDB" id="A0A1I2I3T4"/>
<keyword evidence="6" id="KW-1185">Reference proteome</keyword>
<dbReference type="SMART" id="SM01008">
    <property type="entry name" value="Ald_Xan_dh_C"/>
    <property type="match status" value="1"/>
</dbReference>
<gene>
    <name evidence="5" type="ORF">SAMN05216574_11244</name>
</gene>
<dbReference type="GO" id="GO:0016491">
    <property type="term" value="F:oxidoreductase activity"/>
    <property type="evidence" value="ECO:0007669"/>
    <property type="project" value="UniProtKB-KW"/>
</dbReference>
<dbReference type="RefSeq" id="WP_217640742.1">
    <property type="nucleotide sequence ID" value="NZ_FOND01000012.1"/>
</dbReference>
<evidence type="ECO:0000313" key="5">
    <source>
        <dbReference type="EMBL" id="SFF35747.1"/>
    </source>
</evidence>
<dbReference type="SUPFAM" id="SSF54665">
    <property type="entry name" value="CO dehydrogenase molybdoprotein N-domain-like"/>
    <property type="match status" value="1"/>
</dbReference>
<keyword evidence="2" id="KW-0560">Oxidoreductase</keyword>
<dbReference type="InterPro" id="IPR037165">
    <property type="entry name" value="AldOxase/xan_DH_Mopterin-bd_sf"/>
</dbReference>
<dbReference type="Pfam" id="PF20256">
    <property type="entry name" value="MoCoBD_2"/>
    <property type="match status" value="1"/>
</dbReference>
<evidence type="ECO:0000256" key="3">
    <source>
        <dbReference type="SAM" id="MobiDB-lite"/>
    </source>
</evidence>
<dbReference type="EMBL" id="FOND01000012">
    <property type="protein sequence ID" value="SFF35747.1"/>
    <property type="molecule type" value="Genomic_DNA"/>
</dbReference>
<dbReference type="InterPro" id="IPR016208">
    <property type="entry name" value="Ald_Oxase/xanthine_DH-like"/>
</dbReference>
<reference evidence="6" key="1">
    <citation type="submission" date="2016-10" db="EMBL/GenBank/DDBJ databases">
        <authorList>
            <person name="Varghese N."/>
            <person name="Submissions S."/>
        </authorList>
    </citation>
    <scope>NUCLEOTIDE SEQUENCE [LARGE SCALE GENOMIC DNA]</scope>
    <source>
        <strain evidence="6">DSM 46838</strain>
    </source>
</reference>
<dbReference type="Pfam" id="PF02738">
    <property type="entry name" value="MoCoBD_1"/>
    <property type="match status" value="1"/>
</dbReference>
<dbReference type="STRING" id="1798228.SAMN05216574_11244"/>